<dbReference type="OrthoDB" id="4941332at2759"/>
<gene>
    <name evidence="2" type="ORF">BU23DRAFT_434507</name>
</gene>
<feature type="non-terminal residue" evidence="2">
    <location>
        <position position="156"/>
    </location>
</feature>
<evidence type="ECO:0000313" key="2">
    <source>
        <dbReference type="EMBL" id="KAF1967456.1"/>
    </source>
</evidence>
<keyword evidence="1" id="KW-0812">Transmembrane</keyword>
<keyword evidence="1" id="KW-0472">Membrane</keyword>
<proteinExistence type="predicted"/>
<evidence type="ECO:0000313" key="3">
    <source>
        <dbReference type="Proteomes" id="UP000800036"/>
    </source>
</evidence>
<organism evidence="2 3">
    <name type="scientific">Bimuria novae-zelandiae CBS 107.79</name>
    <dbReference type="NCBI Taxonomy" id="1447943"/>
    <lineage>
        <taxon>Eukaryota</taxon>
        <taxon>Fungi</taxon>
        <taxon>Dikarya</taxon>
        <taxon>Ascomycota</taxon>
        <taxon>Pezizomycotina</taxon>
        <taxon>Dothideomycetes</taxon>
        <taxon>Pleosporomycetidae</taxon>
        <taxon>Pleosporales</taxon>
        <taxon>Massarineae</taxon>
        <taxon>Didymosphaeriaceae</taxon>
        <taxon>Bimuria</taxon>
    </lineage>
</organism>
<protein>
    <submittedName>
        <fullName evidence="2">Uncharacterized protein</fullName>
    </submittedName>
</protein>
<dbReference type="Proteomes" id="UP000800036">
    <property type="component" value="Unassembled WGS sequence"/>
</dbReference>
<evidence type="ECO:0000256" key="1">
    <source>
        <dbReference type="SAM" id="Phobius"/>
    </source>
</evidence>
<reference evidence="2" key="1">
    <citation type="journal article" date="2020" name="Stud. Mycol.">
        <title>101 Dothideomycetes genomes: a test case for predicting lifestyles and emergence of pathogens.</title>
        <authorList>
            <person name="Haridas S."/>
            <person name="Albert R."/>
            <person name="Binder M."/>
            <person name="Bloem J."/>
            <person name="Labutti K."/>
            <person name="Salamov A."/>
            <person name="Andreopoulos B."/>
            <person name="Baker S."/>
            <person name="Barry K."/>
            <person name="Bills G."/>
            <person name="Bluhm B."/>
            <person name="Cannon C."/>
            <person name="Castanera R."/>
            <person name="Culley D."/>
            <person name="Daum C."/>
            <person name="Ezra D."/>
            <person name="Gonzalez J."/>
            <person name="Henrissat B."/>
            <person name="Kuo A."/>
            <person name="Liang C."/>
            <person name="Lipzen A."/>
            <person name="Lutzoni F."/>
            <person name="Magnuson J."/>
            <person name="Mondo S."/>
            <person name="Nolan M."/>
            <person name="Ohm R."/>
            <person name="Pangilinan J."/>
            <person name="Park H.-J."/>
            <person name="Ramirez L."/>
            <person name="Alfaro M."/>
            <person name="Sun H."/>
            <person name="Tritt A."/>
            <person name="Yoshinaga Y."/>
            <person name="Zwiers L.-H."/>
            <person name="Turgeon B."/>
            <person name="Goodwin S."/>
            <person name="Spatafora J."/>
            <person name="Crous P."/>
            <person name="Grigoriev I."/>
        </authorList>
    </citation>
    <scope>NUCLEOTIDE SEQUENCE</scope>
    <source>
        <strain evidence="2">CBS 107.79</strain>
    </source>
</reference>
<accession>A0A6A5UX41</accession>
<sequence>AIIAQIAITMPGLSDFGNIHWTATAFAYTSLISGLLSTYFSFYVQRTLSDLHNPEDVREWLTSPRNKWSIRFFDTAPRRDRLPDGQALHSDERIPSLTAAAILTAPSRLLSLSILTLFVTLGIYLGSVYTAELGTLKGSNANLAVLLFFIMFSIAA</sequence>
<keyword evidence="3" id="KW-1185">Reference proteome</keyword>
<feature type="transmembrane region" description="Helical" evidence="1">
    <location>
        <begin position="19"/>
        <end position="42"/>
    </location>
</feature>
<dbReference type="AlphaFoldDB" id="A0A6A5UX41"/>
<name>A0A6A5UX41_9PLEO</name>
<feature type="transmembrane region" description="Helical" evidence="1">
    <location>
        <begin position="139"/>
        <end position="155"/>
    </location>
</feature>
<feature type="transmembrane region" description="Helical" evidence="1">
    <location>
        <begin position="109"/>
        <end position="127"/>
    </location>
</feature>
<dbReference type="EMBL" id="ML976732">
    <property type="protein sequence ID" value="KAF1967456.1"/>
    <property type="molecule type" value="Genomic_DNA"/>
</dbReference>
<keyword evidence="1" id="KW-1133">Transmembrane helix</keyword>
<feature type="non-terminal residue" evidence="2">
    <location>
        <position position="1"/>
    </location>
</feature>